<comment type="caution">
    <text evidence="3">The sequence shown here is derived from an EMBL/GenBank/DDBJ whole genome shotgun (WGS) entry which is preliminary data.</text>
</comment>
<dbReference type="RefSeq" id="XP_067545183.1">
    <property type="nucleotide sequence ID" value="XM_067687475.1"/>
</dbReference>
<feature type="region of interest" description="Disordered" evidence="1">
    <location>
        <begin position="1"/>
        <end position="42"/>
    </location>
</feature>
<dbReference type="AlphaFoldDB" id="A0A177EKD2"/>
<evidence type="ECO:0000256" key="2">
    <source>
        <dbReference type="SAM" id="Phobius"/>
    </source>
</evidence>
<gene>
    <name evidence="3" type="ORF">NEDG_00057</name>
</gene>
<dbReference type="GeneID" id="93646407"/>
<keyword evidence="2" id="KW-0472">Membrane</keyword>
<evidence type="ECO:0000256" key="1">
    <source>
        <dbReference type="SAM" id="MobiDB-lite"/>
    </source>
</evidence>
<organism evidence="3 4">
    <name type="scientific">Nematocida displodere</name>
    <dbReference type="NCBI Taxonomy" id="1805483"/>
    <lineage>
        <taxon>Eukaryota</taxon>
        <taxon>Fungi</taxon>
        <taxon>Fungi incertae sedis</taxon>
        <taxon>Microsporidia</taxon>
        <taxon>Nematocida</taxon>
    </lineage>
</organism>
<proteinExistence type="predicted"/>
<dbReference type="VEuPathDB" id="MicrosporidiaDB:NEDG_00057"/>
<protein>
    <submittedName>
        <fullName evidence="3">Uncharacterized protein</fullName>
    </submittedName>
</protein>
<feature type="transmembrane region" description="Helical" evidence="2">
    <location>
        <begin position="196"/>
        <end position="216"/>
    </location>
</feature>
<reference evidence="3 4" key="1">
    <citation type="submission" date="2016-02" db="EMBL/GenBank/DDBJ databases">
        <title>Discovery of a natural microsporidian pathogen with a broad tissue tropism in Caenorhabditis elegans.</title>
        <authorList>
            <person name="Luallen R.J."/>
            <person name="Reinke A.W."/>
            <person name="Tong L."/>
            <person name="Botts M.R."/>
            <person name="Felix M.-A."/>
            <person name="Troemel E.R."/>
        </authorList>
    </citation>
    <scope>NUCLEOTIDE SEQUENCE [LARGE SCALE GENOMIC DNA]</scope>
    <source>
        <strain evidence="3 4">JUm2807</strain>
    </source>
</reference>
<dbReference type="EMBL" id="LTDL01000014">
    <property type="protein sequence ID" value="OAG31582.1"/>
    <property type="molecule type" value="Genomic_DNA"/>
</dbReference>
<evidence type="ECO:0000313" key="4">
    <source>
        <dbReference type="Proteomes" id="UP000185944"/>
    </source>
</evidence>
<feature type="transmembrane region" description="Helical" evidence="2">
    <location>
        <begin position="107"/>
        <end position="133"/>
    </location>
</feature>
<feature type="transmembrane region" description="Helical" evidence="2">
    <location>
        <begin position="237"/>
        <end position="258"/>
    </location>
</feature>
<feature type="compositionally biased region" description="Basic and acidic residues" evidence="1">
    <location>
        <begin position="1"/>
        <end position="10"/>
    </location>
</feature>
<keyword evidence="4" id="KW-1185">Reference proteome</keyword>
<dbReference type="Proteomes" id="UP000185944">
    <property type="component" value="Unassembled WGS sequence"/>
</dbReference>
<evidence type="ECO:0000313" key="3">
    <source>
        <dbReference type="EMBL" id="OAG31582.1"/>
    </source>
</evidence>
<keyword evidence="2" id="KW-1133">Transmembrane helix</keyword>
<keyword evidence="2" id="KW-0812">Transmembrane</keyword>
<accession>A0A177EKD2</accession>
<feature type="transmembrane region" description="Helical" evidence="2">
    <location>
        <begin position="154"/>
        <end position="176"/>
    </location>
</feature>
<sequence>MMNEEHERSNSDLGTENAPEHTLATTAPEENTGPAADAPPAETVVEVPHPEAQRPLPVNKTNASEPLKIVRMAALLMPLCFFAAILVRPLWMAITHPSLTISKHNSYVYWLVILPGSLFGIEAVFTICGSVFYHTAVKHSPDTPQRNQASRMGSFLRLTIAIACTLVGLFALPALQTAMLRHLPIRIAAPLLTIEYILGWAHVAVLFVGIMSLWLVESLTPLITRYKSNLGLDNDVLIAYLVMCGAIWLILGLVLFTVCDTIPYVKHVFAPIAVVA</sequence>
<name>A0A177EKD2_9MICR</name>
<feature type="transmembrane region" description="Helical" evidence="2">
    <location>
        <begin position="69"/>
        <end position="87"/>
    </location>
</feature>